<dbReference type="InterPro" id="IPR037066">
    <property type="entry name" value="Plug_dom_sf"/>
</dbReference>
<dbReference type="Gene3D" id="2.60.40.1120">
    <property type="entry name" value="Carboxypeptidase-like, regulatory domain"/>
    <property type="match status" value="1"/>
</dbReference>
<dbReference type="Proteomes" id="UP000051950">
    <property type="component" value="Unassembled WGS sequence"/>
</dbReference>
<dbReference type="NCBIfam" id="TIGR04057">
    <property type="entry name" value="SusC_RagA_signa"/>
    <property type="match status" value="1"/>
</dbReference>
<organism evidence="10 11">
    <name type="scientific">Pedobacter ginsenosidimutans</name>
    <dbReference type="NCBI Taxonomy" id="687842"/>
    <lineage>
        <taxon>Bacteria</taxon>
        <taxon>Pseudomonadati</taxon>
        <taxon>Bacteroidota</taxon>
        <taxon>Sphingobacteriia</taxon>
        <taxon>Sphingobacteriales</taxon>
        <taxon>Sphingobacteriaceae</taxon>
        <taxon>Pedobacter</taxon>
    </lineage>
</organism>
<evidence type="ECO:0000256" key="6">
    <source>
        <dbReference type="ARBA" id="ARBA00023237"/>
    </source>
</evidence>
<dbReference type="InterPro" id="IPR012910">
    <property type="entry name" value="Plug_dom"/>
</dbReference>
<dbReference type="InterPro" id="IPR023996">
    <property type="entry name" value="TonB-dep_OMP_SusC/RagA"/>
</dbReference>
<dbReference type="Pfam" id="PF07715">
    <property type="entry name" value="Plug"/>
    <property type="match status" value="1"/>
</dbReference>
<evidence type="ECO:0000256" key="1">
    <source>
        <dbReference type="ARBA" id="ARBA00004571"/>
    </source>
</evidence>
<evidence type="ECO:0000259" key="9">
    <source>
        <dbReference type="Pfam" id="PF07715"/>
    </source>
</evidence>
<dbReference type="Gene3D" id="2.40.170.20">
    <property type="entry name" value="TonB-dependent receptor, beta-barrel domain"/>
    <property type="match status" value="1"/>
</dbReference>
<dbReference type="InterPro" id="IPR008969">
    <property type="entry name" value="CarboxyPept-like_regulatory"/>
</dbReference>
<dbReference type="EMBL" id="LMZQ01000059">
    <property type="protein sequence ID" value="KRT13134.1"/>
    <property type="molecule type" value="Genomic_DNA"/>
</dbReference>
<dbReference type="OrthoDB" id="9768177at2"/>
<dbReference type="InterPro" id="IPR039426">
    <property type="entry name" value="TonB-dep_rcpt-like"/>
</dbReference>
<dbReference type="GO" id="GO:0009279">
    <property type="term" value="C:cell outer membrane"/>
    <property type="evidence" value="ECO:0007669"/>
    <property type="project" value="UniProtKB-SubCell"/>
</dbReference>
<name>A0A0T5VGY4_9SPHI</name>
<keyword evidence="11" id="KW-1185">Reference proteome</keyword>
<evidence type="ECO:0000313" key="10">
    <source>
        <dbReference type="EMBL" id="KRT13134.1"/>
    </source>
</evidence>
<reference evidence="10 11" key="1">
    <citation type="submission" date="2015-11" db="EMBL/GenBank/DDBJ databases">
        <title>Sequence of Pedobacter ginsenosidimutans.</title>
        <authorList>
            <person name="Carson E."/>
            <person name="Keyser V."/>
            <person name="Newman J."/>
            <person name="Miller J."/>
        </authorList>
    </citation>
    <scope>NUCLEOTIDE SEQUENCE [LARGE SCALE GENOMIC DNA]</scope>
    <source>
        <strain evidence="10 11">KACC 14530</strain>
    </source>
</reference>
<dbReference type="SUPFAM" id="SSF56935">
    <property type="entry name" value="Porins"/>
    <property type="match status" value="1"/>
</dbReference>
<dbReference type="AlphaFoldDB" id="A0A0T5VGY4"/>
<feature type="domain" description="TonB-dependent receptor plug" evidence="9">
    <location>
        <begin position="114"/>
        <end position="221"/>
    </location>
</feature>
<dbReference type="PROSITE" id="PS52016">
    <property type="entry name" value="TONB_DEPENDENT_REC_3"/>
    <property type="match status" value="1"/>
</dbReference>
<keyword evidence="5 7" id="KW-0472">Membrane</keyword>
<keyword evidence="2 7" id="KW-0813">Transport</keyword>
<dbReference type="Gene3D" id="2.170.130.10">
    <property type="entry name" value="TonB-dependent receptor, plug domain"/>
    <property type="match status" value="1"/>
</dbReference>
<comment type="caution">
    <text evidence="10">The sequence shown here is derived from an EMBL/GenBank/DDBJ whole genome shotgun (WGS) entry which is preliminary data.</text>
</comment>
<comment type="similarity">
    <text evidence="7">Belongs to the TonB-dependent receptor family.</text>
</comment>
<dbReference type="InterPro" id="IPR036942">
    <property type="entry name" value="Beta-barrel_TonB_sf"/>
</dbReference>
<proteinExistence type="inferred from homology"/>
<keyword evidence="8" id="KW-0732">Signal</keyword>
<sequence>MIKLYLSLAMCCLLFFTATAQNRIVTGQVSDAKTGETLIGVSILLKGTTQGTSSDGNGKFSISVPDNAAVLVFNYVGYANREVTVGTQRQISIKMSPDETTLNDVVVIGYGTVKKRDLTGAVVSVKGDDIAKVPSANPLESIQGKVPGVDITRSSGSASSGVNINIRGTRSISAGNGPLIIVDGVQYGSLQDLNANDIASMEILKDASSTAIYGSRGANGVILVTTKKGISGQAVVSLNSYYGISQVARYPGVMDGQQFVEQRRQAYRTTGNWASPADDIKIFNSAEYAAVQNNQFTNYQDLLLHDGSQQDYQLGVRAGTEKTKAYFSLDYLNEKGILKNDRSGRYSARLNLDQTIGKYFTTGMQAQFTHYEIDNRRDPLNQANKISPLGDAFDAQGNFIVYPLAGTSVNPLADEQPDVYSGKSIINRTLLSAYMELKPIKGLVIRSNLGVNLNTDRTGTFADRYSIDRNGSVPKATYSASNSHLINIENFVTYNKEIKDHSFTLTGINSLLFNRSDNIAASGENQLLKSQLFYALGNTQNQAVTTAYNMSNLISYAGRINYAYKGKYLLTATGRTDGSSKLAQANQWAFFPSAAVAWRISDEQFLKDSKVISDLKVKYSYGIAGSDNIGAYSTQSSLSRIAFGYDETSVPAYTYSPRIGNVDLTWEKTKTSDFGLEIGLFKNRITATFDYYDSKTYDLLLNRSLPPTDGVTSVTQNIAKTRNKGIEIFISSKNLEGRDFKWSTNLTFSRNVEKITELAGGAQSDVLNSWFVGSPVQAFYDYQKIGIWQTGEETEAAKYGQKPGDIRVADLNNDGKIDATNDRKIIGTNRPKWSGGLENTFSYKSWDLNVYVFARIGQTIYPDFLRRYDPQGVANSTTVINYWTPENPSNDYPRPNKNISLASTLYSSSLGYVDGSYVRLRNITLGYTVPKEIIQKSFVKSLRLYATARNPFTYTRSAFLKEYDPERGGSENAPMTKLYTFGLNATF</sequence>
<evidence type="ECO:0000256" key="7">
    <source>
        <dbReference type="PROSITE-ProRule" id="PRU01360"/>
    </source>
</evidence>
<comment type="subcellular location">
    <subcellularLocation>
        <location evidence="1 7">Cell outer membrane</location>
        <topology evidence="1 7">Multi-pass membrane protein</topology>
    </subcellularLocation>
</comment>
<dbReference type="SUPFAM" id="SSF49464">
    <property type="entry name" value="Carboxypeptidase regulatory domain-like"/>
    <property type="match status" value="1"/>
</dbReference>
<feature type="chain" id="PRO_5006665054" evidence="8">
    <location>
        <begin position="21"/>
        <end position="987"/>
    </location>
</feature>
<evidence type="ECO:0000313" key="11">
    <source>
        <dbReference type="Proteomes" id="UP000051950"/>
    </source>
</evidence>
<evidence type="ECO:0000256" key="8">
    <source>
        <dbReference type="SAM" id="SignalP"/>
    </source>
</evidence>
<keyword evidence="3 7" id="KW-1134">Transmembrane beta strand</keyword>
<dbReference type="RefSeq" id="WP_057935183.1">
    <property type="nucleotide sequence ID" value="NZ_LMZQ01000059.1"/>
</dbReference>
<dbReference type="STRING" id="687842.ASU31_26165"/>
<dbReference type="InterPro" id="IPR023997">
    <property type="entry name" value="TonB-dep_OMP_SusC/RagA_CS"/>
</dbReference>
<protein>
    <submittedName>
        <fullName evidence="10">SusC/RagA family TonB-linked outer membrane protein</fullName>
    </submittedName>
</protein>
<feature type="signal peptide" evidence="8">
    <location>
        <begin position="1"/>
        <end position="20"/>
    </location>
</feature>
<dbReference type="Pfam" id="PF13715">
    <property type="entry name" value="CarbopepD_reg_2"/>
    <property type="match status" value="1"/>
</dbReference>
<evidence type="ECO:0000256" key="4">
    <source>
        <dbReference type="ARBA" id="ARBA00022692"/>
    </source>
</evidence>
<accession>A0A0T5VGY4</accession>
<gene>
    <name evidence="10" type="ORF">ASU31_26165</name>
</gene>
<evidence type="ECO:0000256" key="2">
    <source>
        <dbReference type="ARBA" id="ARBA00022448"/>
    </source>
</evidence>
<evidence type="ECO:0000256" key="3">
    <source>
        <dbReference type="ARBA" id="ARBA00022452"/>
    </source>
</evidence>
<keyword evidence="4 7" id="KW-0812">Transmembrane</keyword>
<keyword evidence="6 7" id="KW-0998">Cell outer membrane</keyword>
<dbReference type="NCBIfam" id="TIGR04056">
    <property type="entry name" value="OMP_RagA_SusC"/>
    <property type="match status" value="1"/>
</dbReference>
<evidence type="ECO:0000256" key="5">
    <source>
        <dbReference type="ARBA" id="ARBA00023136"/>
    </source>
</evidence>